<comment type="caution">
    <text evidence="1">The sequence shown here is derived from an EMBL/GenBank/DDBJ whole genome shotgun (WGS) entry which is preliminary data.</text>
</comment>
<proteinExistence type="predicted"/>
<keyword evidence="2" id="KW-1185">Reference proteome</keyword>
<sequence>MGWWRGYVAVVVWCCVSVVCRVGFGGDDGLQIVTASRTTP</sequence>
<dbReference type="AlphaFoldDB" id="A0A5C6M4V1"/>
<evidence type="ECO:0000313" key="1">
    <source>
        <dbReference type="EMBL" id="TWW08224.1"/>
    </source>
</evidence>
<feature type="non-terminal residue" evidence="1">
    <location>
        <position position="40"/>
    </location>
</feature>
<gene>
    <name evidence="1" type="ORF">E3A20_26460</name>
</gene>
<protein>
    <submittedName>
        <fullName evidence="1">Uncharacterized protein</fullName>
    </submittedName>
</protein>
<reference evidence="1 2" key="1">
    <citation type="submission" date="2019-08" db="EMBL/GenBank/DDBJ databases">
        <title>100 year-old enigma solved: identification of Planctomyces bekefii, the type genus and species of the phylum Planctomycetes.</title>
        <authorList>
            <person name="Svetlana D.N."/>
            <person name="Overmann J."/>
        </authorList>
    </citation>
    <scope>NUCLEOTIDE SEQUENCE [LARGE SCALE GENOMIC DNA]</scope>
    <source>
        <strain evidence="1">Phe10_nw2017</strain>
    </source>
</reference>
<accession>A0A5C6M4V1</accession>
<name>A0A5C6M4V1_9PLAN</name>
<dbReference type="EMBL" id="SRHE01000778">
    <property type="protein sequence ID" value="TWW08224.1"/>
    <property type="molecule type" value="Genomic_DNA"/>
</dbReference>
<organism evidence="1 2">
    <name type="scientific">Planctomyces bekefii</name>
    <dbReference type="NCBI Taxonomy" id="1653850"/>
    <lineage>
        <taxon>Bacteria</taxon>
        <taxon>Pseudomonadati</taxon>
        <taxon>Planctomycetota</taxon>
        <taxon>Planctomycetia</taxon>
        <taxon>Planctomycetales</taxon>
        <taxon>Planctomycetaceae</taxon>
        <taxon>Planctomyces</taxon>
    </lineage>
</organism>
<evidence type="ECO:0000313" key="2">
    <source>
        <dbReference type="Proteomes" id="UP000321083"/>
    </source>
</evidence>
<reference evidence="1 2" key="2">
    <citation type="submission" date="2019-08" db="EMBL/GenBank/DDBJ databases">
        <authorList>
            <person name="Henke P."/>
        </authorList>
    </citation>
    <scope>NUCLEOTIDE SEQUENCE [LARGE SCALE GENOMIC DNA]</scope>
    <source>
        <strain evidence="1">Phe10_nw2017</strain>
    </source>
</reference>
<dbReference type="Proteomes" id="UP000321083">
    <property type="component" value="Unassembled WGS sequence"/>
</dbReference>